<dbReference type="InterPro" id="IPR016155">
    <property type="entry name" value="Mopterin_synth/thiamin_S_b"/>
</dbReference>
<evidence type="ECO:0000256" key="3">
    <source>
        <dbReference type="ARBA" id="ARBA00022741"/>
    </source>
</evidence>
<comment type="similarity">
    <text evidence="5">Belongs to the MoaD family. MOCS2A subfamily.</text>
</comment>
<keyword evidence="4 5" id="KW-0501">Molybdenum cofactor biosynthesis</keyword>
<dbReference type="PANTHER" id="PTHR33359:SF1">
    <property type="entry name" value="MOLYBDOPTERIN SYNTHASE SULFUR CARRIER SUBUNIT"/>
    <property type="match status" value="1"/>
</dbReference>
<dbReference type="Proteomes" id="UP000325579">
    <property type="component" value="Unassembled WGS sequence"/>
</dbReference>
<dbReference type="InterPro" id="IPR012675">
    <property type="entry name" value="Beta-grasp_dom_sf"/>
</dbReference>
<dbReference type="PANTHER" id="PTHR33359">
    <property type="entry name" value="MOLYBDOPTERIN SYNTHASE SULFUR CARRIER SUBUNIT"/>
    <property type="match status" value="1"/>
</dbReference>
<comment type="subunit">
    <text evidence="5">Heterotetramer; composed of 2 small (MOCS2A) and 2 large (MOCS2B) subunits.</text>
</comment>
<dbReference type="UniPathway" id="UPA00344"/>
<keyword evidence="2 5" id="KW-0597">Phosphoprotein</keyword>
<accession>A0A5N7DMR4</accession>
<dbReference type="CDD" id="cd00754">
    <property type="entry name" value="Ubl_MoaD"/>
    <property type="match status" value="1"/>
</dbReference>
<evidence type="ECO:0000313" key="6">
    <source>
        <dbReference type="EMBL" id="KAE8407751.1"/>
    </source>
</evidence>
<dbReference type="AlphaFoldDB" id="A0A5N7DMR4"/>
<comment type="pathway">
    <text evidence="5">Cofactor biosynthesis; molybdopterin biosynthesis.</text>
</comment>
<reference evidence="6 7" key="1">
    <citation type="submission" date="2019-04" db="EMBL/GenBank/DDBJ databases">
        <authorList>
            <consortium name="DOE Joint Genome Institute"/>
            <person name="Mondo S."/>
            <person name="Kjaerbolling I."/>
            <person name="Vesth T."/>
            <person name="Frisvad J.C."/>
            <person name="Nybo J.L."/>
            <person name="Theobald S."/>
            <person name="Kildgaard S."/>
            <person name="Isbrandt T."/>
            <person name="Kuo A."/>
            <person name="Sato A."/>
            <person name="Lyhne E.K."/>
            <person name="Kogle M.E."/>
            <person name="Wiebenga A."/>
            <person name="Kun R.S."/>
            <person name="Lubbers R.J."/>
            <person name="Makela M.R."/>
            <person name="Barry K."/>
            <person name="Chovatia M."/>
            <person name="Clum A."/>
            <person name="Daum C."/>
            <person name="Haridas S."/>
            <person name="He G."/>
            <person name="LaButti K."/>
            <person name="Lipzen A."/>
            <person name="Riley R."/>
            <person name="Salamov A."/>
            <person name="Simmons B.A."/>
            <person name="Magnuson J.K."/>
            <person name="Henrissat B."/>
            <person name="Mortensen U.H."/>
            <person name="Larsen T.O."/>
            <person name="Devries R.P."/>
            <person name="Grigoriev I.V."/>
            <person name="Machida M."/>
            <person name="Baker S.E."/>
            <person name="Andersen M.R."/>
            <person name="Cantor M.N."/>
            <person name="Hua S.X."/>
        </authorList>
    </citation>
    <scope>NUCLEOTIDE SEQUENCE [LARGE SCALE GENOMIC DNA]</scope>
    <source>
        <strain evidence="6 7">CBS 119388</strain>
    </source>
</reference>
<dbReference type="GO" id="GO:1990140">
    <property type="term" value="C:molybdopterin synthase complex"/>
    <property type="evidence" value="ECO:0007669"/>
    <property type="project" value="UniProtKB-UniRule"/>
</dbReference>
<comment type="subcellular location">
    <subcellularLocation>
        <location evidence="5">Cytoplasm</location>
    </subcellularLocation>
</comment>
<name>A0A5N7DMR4_9EURO</name>
<evidence type="ECO:0000256" key="1">
    <source>
        <dbReference type="ARBA" id="ARBA00022490"/>
    </source>
</evidence>
<evidence type="ECO:0000256" key="4">
    <source>
        <dbReference type="ARBA" id="ARBA00023150"/>
    </source>
</evidence>
<evidence type="ECO:0000256" key="2">
    <source>
        <dbReference type="ARBA" id="ARBA00022553"/>
    </source>
</evidence>
<feature type="modified residue" description="1-thioglycine; alternate" evidence="5">
    <location>
        <position position="105"/>
    </location>
</feature>
<evidence type="ECO:0000313" key="7">
    <source>
        <dbReference type="Proteomes" id="UP000325579"/>
    </source>
</evidence>
<comment type="PTM">
    <text evidence="5">C-terminal thiocarboxylation occurs in 2 steps, it is first acyl-adenylated (-COAMP) via the hesA/moeB/thiF part of UBA4, then thiocarboxylated (-COSH) via the rhodanese domain of UBA4.</text>
</comment>
<organism evidence="6 7">
    <name type="scientific">Aspergillus pseudonomiae</name>
    <dbReference type="NCBI Taxonomy" id="1506151"/>
    <lineage>
        <taxon>Eukaryota</taxon>
        <taxon>Fungi</taxon>
        <taxon>Dikarya</taxon>
        <taxon>Ascomycota</taxon>
        <taxon>Pezizomycotina</taxon>
        <taxon>Eurotiomycetes</taxon>
        <taxon>Eurotiomycetidae</taxon>
        <taxon>Eurotiales</taxon>
        <taxon>Aspergillaceae</taxon>
        <taxon>Aspergillus</taxon>
        <taxon>Aspergillus subgen. Circumdati</taxon>
    </lineage>
</organism>
<dbReference type="SUPFAM" id="SSF54285">
    <property type="entry name" value="MoaD/ThiS"/>
    <property type="match status" value="1"/>
</dbReference>
<keyword evidence="3 5" id="KW-0547">Nucleotide-binding</keyword>
<dbReference type="GO" id="GO:1990133">
    <property type="term" value="C:molybdopterin adenylyltransferase complex"/>
    <property type="evidence" value="ECO:0007669"/>
    <property type="project" value="TreeGrafter"/>
</dbReference>
<sequence length="145" mass="15336">MAQATGAFQVHYFASASSYTGRQTESLPAPLPLAKLFDVLESKYPGIEEKILTSCGVSVNVEYVDVEEEKAKLRDMEAAQEGQNQGLVIIKDGDEVAIIPPVSSGYAPKGHEACIQESEAVPVFGPSADSTTVTASNVSSWVIGS</sequence>
<dbReference type="HAMAP" id="MF_03051">
    <property type="entry name" value="MOCS2A"/>
    <property type="match status" value="1"/>
</dbReference>
<keyword evidence="1 5" id="KW-0963">Cytoplasm</keyword>
<dbReference type="GO" id="GO:0006777">
    <property type="term" value="P:Mo-molybdopterin cofactor biosynthetic process"/>
    <property type="evidence" value="ECO:0007669"/>
    <property type="project" value="UniProtKB-UniRule"/>
</dbReference>
<gene>
    <name evidence="5" type="primary">cnxG</name>
    <name evidence="6" type="ORF">BDV37DRAFT_279539</name>
</gene>
<dbReference type="OrthoDB" id="5595860at2759"/>
<dbReference type="GO" id="GO:0030366">
    <property type="term" value="F:molybdopterin synthase activity"/>
    <property type="evidence" value="ECO:0007669"/>
    <property type="project" value="UniProtKB-UniRule"/>
</dbReference>
<evidence type="ECO:0000256" key="5">
    <source>
        <dbReference type="HAMAP-Rule" id="MF_03051"/>
    </source>
</evidence>
<dbReference type="InterPro" id="IPR044672">
    <property type="entry name" value="MOCS2A"/>
</dbReference>
<protein>
    <recommendedName>
        <fullName evidence="5">Molybdopterin synthase sulfur carrier subunit</fullName>
    </recommendedName>
    <alternativeName>
        <fullName evidence="5">Common component for nitrate reductase and xanthine dehydrogenase protein G</fullName>
    </alternativeName>
    <alternativeName>
        <fullName evidence="5">Molybdenum cofactor synthesis protein 2 small subunit</fullName>
    </alternativeName>
    <alternativeName>
        <fullName evidence="5">Molybdenum cofactor synthesis protein 2A</fullName>
    </alternativeName>
    <alternativeName>
        <fullName evidence="5">Sulfur carrier protein MOCS2A</fullName>
        <shortName evidence="5">MOCS2A</shortName>
    </alternativeName>
</protein>
<dbReference type="InterPro" id="IPR028887">
    <property type="entry name" value="MOCS2A_euk"/>
</dbReference>
<dbReference type="Gene3D" id="3.10.20.30">
    <property type="match status" value="1"/>
</dbReference>
<comment type="function">
    <text evidence="5">Acts as a sulfur carrier required for molybdopterin biosynthesis. Component of the molybdopterin synthase complex that catalyzes the conversion of precursor Z into molybdopterin by mediating the incorporation of 2 sulfur atoms into precursor Z to generate a dithiolene group. In the complex, serves as sulfur donor by being thiocarboxylated (-COSH) at its C-terminus by UBA4. After interaction with MOCS2B, the sulfur is then transferred to precursor Z to form molybdopterin.</text>
</comment>
<proteinExistence type="inferred from homology"/>
<dbReference type="GO" id="GO:0000166">
    <property type="term" value="F:nucleotide binding"/>
    <property type="evidence" value="ECO:0007669"/>
    <property type="project" value="UniProtKB-KW"/>
</dbReference>
<dbReference type="EMBL" id="ML736746">
    <property type="protein sequence ID" value="KAE8407751.1"/>
    <property type="molecule type" value="Genomic_DNA"/>
</dbReference>
<keyword evidence="7" id="KW-1185">Reference proteome</keyword>
<feature type="modified residue" description="Glycyl adenylate; alternate" evidence="5">
    <location>
        <position position="105"/>
    </location>
</feature>